<organism evidence="1 2">
    <name type="scientific">Duganella qianjiadongensis</name>
    <dbReference type="NCBI Taxonomy" id="2692176"/>
    <lineage>
        <taxon>Bacteria</taxon>
        <taxon>Pseudomonadati</taxon>
        <taxon>Pseudomonadota</taxon>
        <taxon>Betaproteobacteria</taxon>
        <taxon>Burkholderiales</taxon>
        <taxon>Oxalobacteraceae</taxon>
        <taxon>Telluria group</taxon>
        <taxon>Duganella</taxon>
    </lineage>
</organism>
<accession>A0ABW9VG52</accession>
<evidence type="ECO:0000313" key="1">
    <source>
        <dbReference type="EMBL" id="MYM38450.1"/>
    </source>
</evidence>
<sequence length="310" mass="36676">MSDDYDTPWKEVLVRYLPDFMAFYFPRAHAAIDWSRPYSFLDQELAALSAGAALGRRVLDKLVRVFCADGSAQTLLLHVELQGWRDGAFAERMFIYHYRVYDRYRQPVASMALLLDDGWHWRPACYAYQVLDCRLQLDFPVVKLRDFEAQLAQLYDDPNPFGLVTLAHLQARRTRRNAYQRRHAKWRLTKLLLRRDWDRQRIIDLYRTIDWLLRLPDAMESRVRRGIYLIREETEMAYLSYLERYGLEQGLQQGLQQGQATQLLDMLELRFGTLSAAVRQHVAAAEVPQLQRWARNFVHAERLEQVFSAE</sequence>
<protein>
    <submittedName>
        <fullName evidence="1">Transposase</fullName>
    </submittedName>
</protein>
<name>A0ABW9VG52_9BURK</name>
<evidence type="ECO:0000313" key="2">
    <source>
        <dbReference type="Proteomes" id="UP000478090"/>
    </source>
</evidence>
<dbReference type="PANTHER" id="PTHR35586:SF1">
    <property type="entry name" value="SLL1691 PROTEIN"/>
    <property type="match status" value="1"/>
</dbReference>
<dbReference type="Proteomes" id="UP000478090">
    <property type="component" value="Unassembled WGS sequence"/>
</dbReference>
<keyword evidence="2" id="KW-1185">Reference proteome</keyword>
<reference evidence="1 2" key="1">
    <citation type="submission" date="2019-12" db="EMBL/GenBank/DDBJ databases">
        <title>Novel species isolated from a subtropical stream in China.</title>
        <authorList>
            <person name="Lu H."/>
        </authorList>
    </citation>
    <scope>NUCLEOTIDE SEQUENCE [LARGE SCALE GENOMIC DNA]</scope>
    <source>
        <strain evidence="1 2">CY13W</strain>
    </source>
</reference>
<dbReference type="RefSeq" id="WP_161037857.1">
    <property type="nucleotide sequence ID" value="NZ_WWCM01000002.1"/>
</dbReference>
<comment type="caution">
    <text evidence="1">The sequence shown here is derived from an EMBL/GenBank/DDBJ whole genome shotgun (WGS) entry which is preliminary data.</text>
</comment>
<dbReference type="PANTHER" id="PTHR35586">
    <property type="entry name" value="SLL1691 PROTEIN"/>
    <property type="match status" value="1"/>
</dbReference>
<dbReference type="EMBL" id="WWCM01000002">
    <property type="protein sequence ID" value="MYM38450.1"/>
    <property type="molecule type" value="Genomic_DNA"/>
</dbReference>
<proteinExistence type="predicted"/>
<gene>
    <name evidence="1" type="ORF">GTP27_03810</name>
</gene>